<dbReference type="SUPFAM" id="SSF51735">
    <property type="entry name" value="NAD(P)-binding Rossmann-fold domains"/>
    <property type="match status" value="1"/>
</dbReference>
<dbReference type="PANTHER" id="PTHR43355:SF2">
    <property type="entry name" value="FLAVIN REDUCTASE (NADPH)"/>
    <property type="match status" value="1"/>
</dbReference>
<dbReference type="PANTHER" id="PTHR43355">
    <property type="entry name" value="FLAVIN REDUCTASE (NADPH)"/>
    <property type="match status" value="1"/>
</dbReference>
<dbReference type="RefSeq" id="WP_311722740.1">
    <property type="nucleotide sequence ID" value="NZ_JAVRFD010000002.1"/>
</dbReference>
<evidence type="ECO:0000259" key="1">
    <source>
        <dbReference type="Pfam" id="PF13460"/>
    </source>
</evidence>
<feature type="domain" description="NAD(P)-binding" evidence="1">
    <location>
        <begin position="7"/>
        <end position="205"/>
    </location>
</feature>
<dbReference type="Pfam" id="PF13460">
    <property type="entry name" value="NAD_binding_10"/>
    <property type="match status" value="1"/>
</dbReference>
<sequence length="216" mass="22680">MKLTVFGATGGVGRHVVQQALDSGHQVTAVVRDPARLPVPAHPRLEVVTVPDLTHHEPLLPHVAGRDAVISAVGPTNNAQAKSTPIAGTALRAIATAMDQAGVRRLSAISAAPVGPVAEGEGALTRVMVYPLLRRMLRDLYADLAAMEQAISASNTQWTVVRPPKLTDKPHTGTYRRVIGDNVPGGMTISRADVADALLTCLADPDTVRHTVGIAN</sequence>
<organism evidence="2 3">
    <name type="scientific">Streptomyces lonegramiae</name>
    <dbReference type="NCBI Taxonomy" id="3075524"/>
    <lineage>
        <taxon>Bacteria</taxon>
        <taxon>Bacillati</taxon>
        <taxon>Actinomycetota</taxon>
        <taxon>Actinomycetes</taxon>
        <taxon>Kitasatosporales</taxon>
        <taxon>Streptomycetaceae</taxon>
        <taxon>Streptomyces</taxon>
    </lineage>
</organism>
<proteinExistence type="predicted"/>
<dbReference type="InterPro" id="IPR051606">
    <property type="entry name" value="Polyketide_Oxido-like"/>
</dbReference>
<protein>
    <submittedName>
        <fullName evidence="2">SDR family oxidoreductase</fullName>
    </submittedName>
</protein>
<reference evidence="2" key="1">
    <citation type="submission" date="2024-05" db="EMBL/GenBank/DDBJ databases">
        <title>30 novel species of actinomycetes from the DSMZ collection.</title>
        <authorList>
            <person name="Nouioui I."/>
        </authorList>
    </citation>
    <scope>NUCLEOTIDE SEQUENCE</scope>
    <source>
        <strain evidence="2">DSM 41529</strain>
    </source>
</reference>
<dbReference type="EMBL" id="JAVRFD010000002">
    <property type="protein sequence ID" value="MDT0542400.1"/>
    <property type="molecule type" value="Genomic_DNA"/>
</dbReference>
<accession>A0ABU2XA19</accession>
<dbReference type="InterPro" id="IPR016040">
    <property type="entry name" value="NAD(P)-bd_dom"/>
</dbReference>
<keyword evidence="3" id="KW-1185">Reference proteome</keyword>
<dbReference type="Proteomes" id="UP001180754">
    <property type="component" value="Unassembled WGS sequence"/>
</dbReference>
<dbReference type="CDD" id="cd05244">
    <property type="entry name" value="BVR-B_like_SDR_a"/>
    <property type="match status" value="1"/>
</dbReference>
<evidence type="ECO:0000313" key="2">
    <source>
        <dbReference type="EMBL" id="MDT0542400.1"/>
    </source>
</evidence>
<gene>
    <name evidence="2" type="ORF">RND15_06680</name>
</gene>
<dbReference type="Gene3D" id="3.40.50.720">
    <property type="entry name" value="NAD(P)-binding Rossmann-like Domain"/>
    <property type="match status" value="1"/>
</dbReference>
<comment type="caution">
    <text evidence="2">The sequence shown here is derived from an EMBL/GenBank/DDBJ whole genome shotgun (WGS) entry which is preliminary data.</text>
</comment>
<evidence type="ECO:0000313" key="3">
    <source>
        <dbReference type="Proteomes" id="UP001180754"/>
    </source>
</evidence>
<dbReference type="InterPro" id="IPR036291">
    <property type="entry name" value="NAD(P)-bd_dom_sf"/>
</dbReference>
<name>A0ABU2XA19_9ACTN</name>